<reference evidence="1 2" key="1">
    <citation type="submission" date="2018-09" db="EMBL/GenBank/DDBJ databases">
        <title>Metagenome Assembled Genomes from an Advanced Water Purification Facility.</title>
        <authorList>
            <person name="Stamps B.W."/>
            <person name="Spear J.R."/>
        </authorList>
    </citation>
    <scope>NUCLEOTIDE SEQUENCE [LARGE SCALE GENOMIC DNA]</scope>
    <source>
        <strain evidence="1">Bin_63_2</strain>
    </source>
</reference>
<dbReference type="Gene3D" id="4.10.520.10">
    <property type="entry name" value="IHF-like DNA-binding proteins"/>
    <property type="match status" value="1"/>
</dbReference>
<dbReference type="EMBL" id="SSDS01000102">
    <property type="protein sequence ID" value="TXG75822.1"/>
    <property type="molecule type" value="Genomic_DNA"/>
</dbReference>
<name>A0A5C7J4J9_9BACT</name>
<dbReference type="GO" id="GO:0030527">
    <property type="term" value="F:structural constituent of chromatin"/>
    <property type="evidence" value="ECO:0007669"/>
    <property type="project" value="InterPro"/>
</dbReference>
<accession>A0A5C7J4J9</accession>
<dbReference type="InterPro" id="IPR010992">
    <property type="entry name" value="IHF-like_DNA-bd_dom_sf"/>
</dbReference>
<sequence length="131" mass="15141">MTLKKERLVKQIAKDLFLREDVVEEVIDRFIDISVAEIANTGEFRLHQFFNVSSVKYKGFVAGKGVVPDHFRLKVKLSSGLNTLFKLKSRGEIDLVTPDNWREILKEQSEAKRAKYDQDYDEGYMNREGGV</sequence>
<evidence type="ECO:0000313" key="2">
    <source>
        <dbReference type="Proteomes" id="UP000321026"/>
    </source>
</evidence>
<dbReference type="InterPro" id="IPR000119">
    <property type="entry name" value="Hist_DNA-bd"/>
</dbReference>
<dbReference type="SUPFAM" id="SSF47729">
    <property type="entry name" value="IHF-like DNA-binding proteins"/>
    <property type="match status" value="1"/>
</dbReference>
<proteinExistence type="predicted"/>
<organism evidence="1 2">
    <name type="scientific">Candidatus Dojkabacteria bacterium</name>
    <dbReference type="NCBI Taxonomy" id="2099670"/>
    <lineage>
        <taxon>Bacteria</taxon>
        <taxon>Candidatus Dojkabacteria</taxon>
    </lineage>
</organism>
<dbReference type="Pfam" id="PF00216">
    <property type="entry name" value="Bac_DNA_binding"/>
    <property type="match status" value="1"/>
</dbReference>
<dbReference type="AlphaFoldDB" id="A0A5C7J4J9"/>
<gene>
    <name evidence="1" type="ORF">E6Q11_06510</name>
</gene>
<dbReference type="GO" id="GO:0003677">
    <property type="term" value="F:DNA binding"/>
    <property type="evidence" value="ECO:0007669"/>
    <property type="project" value="InterPro"/>
</dbReference>
<comment type="caution">
    <text evidence="1">The sequence shown here is derived from an EMBL/GenBank/DDBJ whole genome shotgun (WGS) entry which is preliminary data.</text>
</comment>
<protein>
    <submittedName>
        <fullName evidence="1">Uncharacterized protein</fullName>
    </submittedName>
</protein>
<dbReference type="Proteomes" id="UP000321026">
    <property type="component" value="Unassembled WGS sequence"/>
</dbReference>
<evidence type="ECO:0000313" key="1">
    <source>
        <dbReference type="EMBL" id="TXG75822.1"/>
    </source>
</evidence>